<gene>
    <name evidence="2" type="ORF">ADIAG_02652</name>
</gene>
<name>M7MSZ3_9MICC</name>
<feature type="region of interest" description="Disordered" evidence="1">
    <location>
        <begin position="1"/>
        <end position="30"/>
    </location>
</feature>
<comment type="caution">
    <text evidence="2">The sequence shown here is derived from an EMBL/GenBank/DDBJ whole genome shotgun (WGS) entry which is preliminary data.</text>
</comment>
<sequence>MRVLGMNPRLKGSGHRCSGAPNPHPTVIGRTCGKRLRGVRNSGVKGPLTTVAAKNTEPDYDVMGTKQLDASN</sequence>
<reference evidence="2 3" key="1">
    <citation type="journal article" date="2013" name="Genome Announc.">
        <title>Draft Genome Sequence of Arthrobacter gangotriensis Strain Lz1yT, Isolated from a Penguin Rookery Soil Sample Collected in Antarctica, near the Indian Station Dakshin Gangotri.</title>
        <authorList>
            <person name="Shivaji S."/>
            <person name="Ara S."/>
            <person name="Bandi S."/>
            <person name="Singh A."/>
            <person name="Kumar Pinnaka A."/>
        </authorList>
    </citation>
    <scope>NUCLEOTIDE SEQUENCE [LARGE SCALE GENOMIC DNA]</scope>
    <source>
        <strain evidence="2 3">Lz1y</strain>
    </source>
</reference>
<keyword evidence="3" id="KW-1185">Reference proteome</keyword>
<dbReference type="Proteomes" id="UP000012015">
    <property type="component" value="Unassembled WGS sequence"/>
</dbReference>
<evidence type="ECO:0000313" key="3">
    <source>
        <dbReference type="Proteomes" id="UP000012015"/>
    </source>
</evidence>
<accession>M7MSZ3</accession>
<dbReference type="STRING" id="1276920.ADIAG_02652"/>
<dbReference type="EMBL" id="AOCK01000007">
    <property type="protein sequence ID" value="EMQ98141.1"/>
    <property type="molecule type" value="Genomic_DNA"/>
</dbReference>
<evidence type="ECO:0000313" key="2">
    <source>
        <dbReference type="EMBL" id="EMQ98141.1"/>
    </source>
</evidence>
<proteinExistence type="predicted"/>
<evidence type="ECO:0000256" key="1">
    <source>
        <dbReference type="SAM" id="MobiDB-lite"/>
    </source>
</evidence>
<organism evidence="2 3">
    <name type="scientific">Paeniglutamicibacter gangotriensis Lz1y</name>
    <dbReference type="NCBI Taxonomy" id="1276920"/>
    <lineage>
        <taxon>Bacteria</taxon>
        <taxon>Bacillati</taxon>
        <taxon>Actinomycetota</taxon>
        <taxon>Actinomycetes</taxon>
        <taxon>Micrococcales</taxon>
        <taxon>Micrococcaceae</taxon>
        <taxon>Paeniglutamicibacter</taxon>
    </lineage>
</organism>
<dbReference type="AlphaFoldDB" id="M7MSZ3"/>
<protein>
    <submittedName>
        <fullName evidence="2">Uncharacterized protein</fullName>
    </submittedName>
</protein>